<name>A0ABT5FG92_9GAMM</name>
<proteinExistence type="predicted"/>
<dbReference type="Proteomes" id="UP001528411">
    <property type="component" value="Unassembled WGS sequence"/>
</dbReference>
<sequence>MAFDTQLQLAKTRFNQGTLVSNDIRVVAGAAAQWQNDLNNLSNKPLRVSASYQLSAGKTGHATAWGAHYRRYYVVGAQINFNQDDQRQISKAIRILNIMADIADNVEDAIALANELDLSTLEALINTSIDSGELTSKLEDYFYLPGMQQLIEEAIDTGRLATDLKEYLRLNDLEAALKDPDAINNPPQLNQYIRYKPSNKLQSTIAVQGAFISESSIGFATAFANFQGVTVGINLKQLQLTTIDFETDIADVSAGEVTSKGNQTEYNKFNADIGVSYHFNSTTKMGLVVKNVLPYDFLTALDNTIKYRPLARFGVSYQGTSFHLVGDVDLTSNDPIGFDPNKQYASLGIELPMTGYGALRFGVRQNLVNGATLPSIGLGFSTNQLNVDIAVAKSEKTTNSVLHYKLG</sequence>
<dbReference type="RefSeq" id="WP_272181070.1">
    <property type="nucleotide sequence ID" value="NZ_JAQOMS010000002.1"/>
</dbReference>
<gene>
    <name evidence="1" type="primary">traF</name>
    <name evidence="1" type="ORF">PN838_14010</name>
</gene>
<accession>A0ABT5FG92</accession>
<dbReference type="EMBL" id="JAQOMS010000002">
    <property type="protein sequence ID" value="MDC2889687.1"/>
    <property type="molecule type" value="Genomic_DNA"/>
</dbReference>
<dbReference type="Pfam" id="PF13729">
    <property type="entry name" value="TraF_2"/>
    <property type="match status" value="1"/>
</dbReference>
<comment type="caution">
    <text evidence="1">The sequence shown here is derived from an EMBL/GenBank/DDBJ whole genome shotgun (WGS) entry which is preliminary data.</text>
</comment>
<protein>
    <submittedName>
        <fullName evidence="1">Conjugal transfer protein TraF</fullName>
    </submittedName>
</protein>
<organism evidence="1 2">
    <name type="scientific">Psychrosphaera algicola</name>
    <dbReference type="NCBI Taxonomy" id="3023714"/>
    <lineage>
        <taxon>Bacteria</taxon>
        <taxon>Pseudomonadati</taxon>
        <taxon>Pseudomonadota</taxon>
        <taxon>Gammaproteobacteria</taxon>
        <taxon>Alteromonadales</taxon>
        <taxon>Pseudoalteromonadaceae</taxon>
        <taxon>Psychrosphaera</taxon>
    </lineage>
</organism>
<dbReference type="InterPro" id="IPR032811">
    <property type="entry name" value="Put_conjugal_transfer"/>
</dbReference>
<evidence type="ECO:0000313" key="1">
    <source>
        <dbReference type="EMBL" id="MDC2889687.1"/>
    </source>
</evidence>
<reference evidence="1 2" key="1">
    <citation type="submission" date="2023-01" db="EMBL/GenBank/DDBJ databases">
        <title>Psychrosphaera sp. nov., isolated from marine algae.</title>
        <authorList>
            <person name="Bayburt H."/>
            <person name="Choi B.J."/>
            <person name="Kim J.M."/>
            <person name="Choi D.G."/>
            <person name="Jeon C.O."/>
        </authorList>
    </citation>
    <scope>NUCLEOTIDE SEQUENCE [LARGE SCALE GENOMIC DNA]</scope>
    <source>
        <strain evidence="1 2">G1-22</strain>
    </source>
</reference>
<keyword evidence="2" id="KW-1185">Reference proteome</keyword>
<evidence type="ECO:0000313" key="2">
    <source>
        <dbReference type="Proteomes" id="UP001528411"/>
    </source>
</evidence>